<dbReference type="HOGENOM" id="CLU_038034_13_3_2"/>
<dbReference type="PANTHER" id="PTHR30535">
    <property type="entry name" value="VITAMIN B12-BINDING PROTEIN"/>
    <property type="match status" value="1"/>
</dbReference>
<protein>
    <submittedName>
        <fullName evidence="2">Iron-siderophore ABC transporter substrate-binding protein</fullName>
    </submittedName>
</protein>
<dbReference type="Gene3D" id="3.90.420.10">
    <property type="entry name" value="Oxidoreductase, molybdopterin-binding domain"/>
    <property type="match status" value="1"/>
</dbReference>
<dbReference type="GeneID" id="25153802"/>
<dbReference type="AlphaFoldDB" id="A0A097QW24"/>
<dbReference type="InterPro" id="IPR050902">
    <property type="entry name" value="ABC_Transporter_SBP"/>
</dbReference>
<dbReference type="SUPFAM" id="SSF53807">
    <property type="entry name" value="Helical backbone' metal receptor"/>
    <property type="match status" value="1"/>
</dbReference>
<dbReference type="PROSITE" id="PS50983">
    <property type="entry name" value="FE_B12_PBP"/>
    <property type="match status" value="1"/>
</dbReference>
<keyword evidence="3" id="KW-1185">Reference proteome</keyword>
<gene>
    <name evidence="2" type="ORF">TEU_10200</name>
</gene>
<dbReference type="Proteomes" id="UP000029980">
    <property type="component" value="Chromosome"/>
</dbReference>
<organism evidence="2 3">
    <name type="scientific">Thermococcus eurythermalis</name>
    <dbReference type="NCBI Taxonomy" id="1505907"/>
    <lineage>
        <taxon>Archaea</taxon>
        <taxon>Methanobacteriati</taxon>
        <taxon>Methanobacteriota</taxon>
        <taxon>Thermococci</taxon>
        <taxon>Thermococcales</taxon>
        <taxon>Thermococcaceae</taxon>
        <taxon>Thermococcus</taxon>
    </lineage>
</organism>
<dbReference type="Gene3D" id="3.40.50.1980">
    <property type="entry name" value="Nitrogenase molybdenum iron protein domain"/>
    <property type="match status" value="2"/>
</dbReference>
<dbReference type="STRING" id="1505907.TEU_10200"/>
<reference evidence="2 3" key="1">
    <citation type="journal article" date="2015" name="Int. J. Syst. Evol. Microbiol.">
        <title>Thermococcus eurythermalis sp. nov., a conditional piezophilic hyperthermophilic archaeon with a wide temperature range isolated from an oil-immersed chimney in the Guaymas Basin.</title>
        <authorList>
            <person name="Zhao W."/>
            <person name="Zeng X."/>
            <person name="Xiao X."/>
        </authorList>
    </citation>
    <scope>NUCLEOTIDE SEQUENCE [LARGE SCALE GENOMIC DNA]</scope>
    <source>
        <strain evidence="2 3">A501</strain>
    </source>
</reference>
<sequence>MRKVASLFIISVLILSVLSGGCISSETSTSKTSNTSYTTASVSLSASSKEVVLTLVGPDGTKKSLTFENLREFPQVAGRGGLRTKKGSIKNVGVYKGVALVDLLKKFGWLSEGHNYIIKAADGYTLTVDYDFLLGKGVPLYDEAGNPTNGSMVPILAYEFNGTPIEFALDGKTYTLKLALVGNETLITPGNRWVKAVVEIDVVRKSSSGETEGDAGYVIVKDFRNRTVKVKQPVNRMVSLYGLATQMVYFLGVEDGKKIVGSTPLAINDQFIALIDPDVKSRMVFVGSPKSANIETVKGLNPDVVLTAYWGDENINKALEGLGIPVIALNLETMDSYLKSLEIVGDVLGKEEKAKEAVSYYREAVAFVTNRTSKASGRPRVLLIQYSMKDKAFKAPGKEYFQNRMIEMAGGDSVSKDLPGGWNTINVEQVAKWNPDVIIVVSYSPKKPAPEIKRELLSDPAWSQIKAVKEGKVYAMPNDGESWDYPAPKWVLGLYWLAKVLHPELFSDLDVKAKADEFYERWYGINPSDVNIVGDMP</sequence>
<dbReference type="EMBL" id="CP008887">
    <property type="protein sequence ID" value="AIU70673.1"/>
    <property type="molecule type" value="Genomic_DNA"/>
</dbReference>
<dbReference type="Pfam" id="PF01497">
    <property type="entry name" value="Peripla_BP_2"/>
    <property type="match status" value="1"/>
</dbReference>
<dbReference type="PROSITE" id="PS51257">
    <property type="entry name" value="PROKAR_LIPOPROTEIN"/>
    <property type="match status" value="1"/>
</dbReference>
<evidence type="ECO:0000259" key="1">
    <source>
        <dbReference type="PROSITE" id="PS50983"/>
    </source>
</evidence>
<name>A0A097QW24_9EURY</name>
<evidence type="ECO:0000313" key="2">
    <source>
        <dbReference type="EMBL" id="AIU70673.1"/>
    </source>
</evidence>
<accession>A0A097QW24</accession>
<dbReference type="RefSeq" id="WP_050003639.1">
    <property type="nucleotide sequence ID" value="NZ_CP008887.1"/>
</dbReference>
<evidence type="ECO:0000313" key="3">
    <source>
        <dbReference type="Proteomes" id="UP000029980"/>
    </source>
</evidence>
<dbReference type="InterPro" id="IPR036374">
    <property type="entry name" value="OxRdtase_Mopterin-bd_sf"/>
</dbReference>
<dbReference type="SUPFAM" id="SSF56524">
    <property type="entry name" value="Oxidoreductase molybdopterin-binding domain"/>
    <property type="match status" value="1"/>
</dbReference>
<dbReference type="InterPro" id="IPR002491">
    <property type="entry name" value="ABC_transptr_periplasmic_BD"/>
</dbReference>
<feature type="domain" description="Fe/B12 periplasmic-binding" evidence="1">
    <location>
        <begin position="236"/>
        <end position="505"/>
    </location>
</feature>
<dbReference type="KEGG" id="teu:TEU_10200"/>
<dbReference type="PANTHER" id="PTHR30535:SF34">
    <property type="entry name" value="MOLYBDATE-BINDING PROTEIN MOLA"/>
    <property type="match status" value="1"/>
</dbReference>
<proteinExistence type="predicted"/>
<dbReference type="OrthoDB" id="24039at2157"/>